<dbReference type="AlphaFoldDB" id="A0A977NN11"/>
<sequence length="119" mass="13713">MHMLRYTSEFCESVAKIHQNIAIAAWLEKGKAIAWYVAPEIPIPAEDKQVSMGIQAELIKPILKTNEDYFGKNRYMMLSQENADMFMFPTDDPDHLLTRVVARPYDHNELAEKVMARLA</sequence>
<gene>
    <name evidence="1" type="ORF">NWT39_04375</name>
</gene>
<dbReference type="EMBL" id="CP103305">
    <property type="protein sequence ID" value="UVS70026.1"/>
    <property type="molecule type" value="Genomic_DNA"/>
</dbReference>
<dbReference type="GeneID" id="74946146"/>
<evidence type="ECO:0000313" key="1">
    <source>
        <dbReference type="EMBL" id="UVS70026.1"/>
    </source>
</evidence>
<proteinExistence type="predicted"/>
<name>A0A977NN11_9ARCH</name>
<protein>
    <submittedName>
        <fullName evidence="1">Uncharacterized protein</fullName>
    </submittedName>
</protein>
<organism evidence="1">
    <name type="scientific">Nitrososphaera viennensis</name>
    <dbReference type="NCBI Taxonomy" id="1034015"/>
    <lineage>
        <taxon>Archaea</taxon>
        <taxon>Nitrososphaerota</taxon>
        <taxon>Nitrososphaeria</taxon>
        <taxon>Nitrososphaerales</taxon>
        <taxon>Nitrososphaeraceae</taxon>
        <taxon>Nitrososphaera</taxon>
    </lineage>
</organism>
<reference evidence="1" key="1">
    <citation type="submission" date="2022-08" db="EMBL/GenBank/DDBJ databases">
        <title>Dynamic responses of ammonia-oxidizing microbial communities induced by reactive oxygen species (ROS) in fluctuating redox aquifers.</title>
        <authorList>
            <person name="Wang P."/>
            <person name="Wang H."/>
        </authorList>
    </citation>
    <scope>NUCLEOTIDE SEQUENCE</scope>
    <source>
        <strain evidence="1">PLX03</strain>
    </source>
</reference>
<accession>A0A977NN11</accession>
<dbReference type="Proteomes" id="UP001059771">
    <property type="component" value="Chromosome"/>
</dbReference>
<dbReference type="RefSeq" id="WP_075054183.1">
    <property type="nucleotide sequence ID" value="NZ_CP103305.1"/>
</dbReference>